<gene>
    <name evidence="1" type="ORF">HCN08_13810</name>
</gene>
<organism evidence="1 2">
    <name type="scientific">Actinacidiphila epipremni</name>
    <dbReference type="NCBI Taxonomy" id="2053013"/>
    <lineage>
        <taxon>Bacteria</taxon>
        <taxon>Bacillati</taxon>
        <taxon>Actinomycetota</taxon>
        <taxon>Actinomycetes</taxon>
        <taxon>Kitasatosporales</taxon>
        <taxon>Streptomycetaceae</taxon>
        <taxon>Actinacidiphila</taxon>
    </lineage>
</organism>
<evidence type="ECO:0000313" key="2">
    <source>
        <dbReference type="Proteomes" id="UP000734511"/>
    </source>
</evidence>
<dbReference type="Proteomes" id="UP000734511">
    <property type="component" value="Unassembled WGS sequence"/>
</dbReference>
<accession>A0ABX0ZKT7</accession>
<comment type="caution">
    <text evidence="1">The sequence shown here is derived from an EMBL/GenBank/DDBJ whole genome shotgun (WGS) entry which is preliminary data.</text>
</comment>
<evidence type="ECO:0000313" key="1">
    <source>
        <dbReference type="EMBL" id="NJP44464.1"/>
    </source>
</evidence>
<proteinExistence type="predicted"/>
<reference evidence="1 2" key="1">
    <citation type="submission" date="2020-03" db="EMBL/GenBank/DDBJ databases">
        <title>WGS of actinomycetes isolated from Thailand.</title>
        <authorList>
            <person name="Thawai C."/>
        </authorList>
    </citation>
    <scope>NUCLEOTIDE SEQUENCE [LARGE SCALE GENOMIC DNA]</scope>
    <source>
        <strain evidence="1 2">PRB2-1</strain>
    </source>
</reference>
<dbReference type="EMBL" id="JAATEJ010000009">
    <property type="protein sequence ID" value="NJP44464.1"/>
    <property type="molecule type" value="Genomic_DNA"/>
</dbReference>
<protein>
    <submittedName>
        <fullName evidence="1">Uncharacterized protein</fullName>
    </submittedName>
</protein>
<name>A0ABX0ZKT7_9ACTN</name>
<keyword evidence="2" id="KW-1185">Reference proteome</keyword>
<sequence>MDQGEHFGAADRFDVSAAFAVRFAAGNGAPVRRSHDMKPRDRPASVALVLVRTKS</sequence>
<dbReference type="RefSeq" id="WP_167983297.1">
    <property type="nucleotide sequence ID" value="NZ_JAATEJ010000009.1"/>
</dbReference>